<dbReference type="NCBIfam" id="TIGR00625">
    <property type="entry name" value="tfb2"/>
    <property type="match status" value="1"/>
</dbReference>
<dbReference type="GO" id="GO:0001671">
    <property type="term" value="F:ATPase activator activity"/>
    <property type="evidence" value="ECO:0007669"/>
    <property type="project" value="InterPro"/>
</dbReference>
<sequence>MASGAPPSFLFSEYLEKLPAATFKKLYQQPSTAFAIFRRMLPALAKVYVQALLYMSEPFSVKSLNVWVAPDGEIASKQALGILRSLHILEVVQPDKTQPQAIQLTANFKKSLRLALEGGGSHNSFGVPSSLPVDPHINIAFLDNWAGTIWHTILYYVVDSFPSTLGQGPGRSRAAPKLAVKGLLEAGGLVRVAQGGQTQISERGFNFLLQEANAQVWSLLLLWLEAIDRLRAENKEAVKQDNVETLSFLFMLASLELGRAYDTSALTEVRKNMLPFLSDVGLIYIDPNNKQQYFPTRLATTLTSSSSTLRSVVASFDAAVAKTAGDASSLMGNNPSSTHEETGIIVETNYRLYAYTSSPLQIAMLSLFCRLNMRWPNMVTAQLTRESVHQAVANGITANQIISYLAAHAHPQMRRQAAVKGTQLLPPTVVDQVRLWQLECERMTTTPGFLFKDFDTVDEYREMSLYAQEIGVLVWKSDRTKMFFASKVEPLRDWLKMRKKGN</sequence>
<evidence type="ECO:0000313" key="11">
    <source>
        <dbReference type="EMBL" id="KAK4461094.1"/>
    </source>
</evidence>
<dbReference type="EMBL" id="MU864997">
    <property type="protein sequence ID" value="KAK4461094.1"/>
    <property type="molecule type" value="Genomic_DNA"/>
</dbReference>
<evidence type="ECO:0000256" key="9">
    <source>
        <dbReference type="RuleBase" id="RU364024"/>
    </source>
</evidence>
<protein>
    <recommendedName>
        <fullName evidence="9">RNA polymerase II transcription factor B subunit 2</fullName>
    </recommendedName>
</protein>
<dbReference type="Gene3D" id="3.30.70.2610">
    <property type="match status" value="1"/>
</dbReference>
<keyword evidence="12" id="KW-1185">Reference proteome</keyword>
<dbReference type="InterPro" id="IPR004598">
    <property type="entry name" value="TFIIH_p52/Tfb2"/>
</dbReference>
<comment type="similarity">
    <text evidence="3 9">Belongs to the TFB2 family.</text>
</comment>
<comment type="subcellular location">
    <subcellularLocation>
        <location evidence="2 9">Nucleus</location>
    </subcellularLocation>
</comment>
<dbReference type="PANTHER" id="PTHR13152">
    <property type="entry name" value="TFIIH, POLYPEPTIDE 4"/>
    <property type="match status" value="1"/>
</dbReference>
<reference evidence="11" key="1">
    <citation type="journal article" date="2023" name="Mol. Phylogenet. Evol.">
        <title>Genome-scale phylogeny and comparative genomics of the fungal order Sordariales.</title>
        <authorList>
            <person name="Hensen N."/>
            <person name="Bonometti L."/>
            <person name="Westerberg I."/>
            <person name="Brannstrom I.O."/>
            <person name="Guillou S."/>
            <person name="Cros-Aarteil S."/>
            <person name="Calhoun S."/>
            <person name="Haridas S."/>
            <person name="Kuo A."/>
            <person name="Mondo S."/>
            <person name="Pangilinan J."/>
            <person name="Riley R."/>
            <person name="LaButti K."/>
            <person name="Andreopoulos B."/>
            <person name="Lipzen A."/>
            <person name="Chen C."/>
            <person name="Yan M."/>
            <person name="Daum C."/>
            <person name="Ng V."/>
            <person name="Clum A."/>
            <person name="Steindorff A."/>
            <person name="Ohm R.A."/>
            <person name="Martin F."/>
            <person name="Silar P."/>
            <person name="Natvig D.O."/>
            <person name="Lalanne C."/>
            <person name="Gautier V."/>
            <person name="Ament-Velasquez S.L."/>
            <person name="Kruys A."/>
            <person name="Hutchinson M.I."/>
            <person name="Powell A.J."/>
            <person name="Barry K."/>
            <person name="Miller A.N."/>
            <person name="Grigoriev I.V."/>
            <person name="Debuchy R."/>
            <person name="Gladieux P."/>
            <person name="Hiltunen Thoren M."/>
            <person name="Johannesson H."/>
        </authorList>
    </citation>
    <scope>NUCLEOTIDE SEQUENCE</scope>
    <source>
        <strain evidence="11">PSN324</strain>
    </source>
</reference>
<dbReference type="Pfam" id="PF03849">
    <property type="entry name" value="Tfb2"/>
    <property type="match status" value="1"/>
</dbReference>
<evidence type="ECO:0000256" key="4">
    <source>
        <dbReference type="ARBA" id="ARBA00022763"/>
    </source>
</evidence>
<dbReference type="GO" id="GO:0006289">
    <property type="term" value="P:nucleotide-excision repair"/>
    <property type="evidence" value="ECO:0007669"/>
    <property type="project" value="InterPro"/>
</dbReference>
<comment type="function">
    <text evidence="9">Component of the general transcription and DNA repair factor IIH (TFIIH) core complex which is involved in general and transcription-coupled nucleotide excision repair (NER) of damaged DNA.</text>
</comment>
<dbReference type="InterPro" id="IPR040662">
    <property type="entry name" value="Tfb2_C"/>
</dbReference>
<keyword evidence="7 9" id="KW-0234">DNA repair</keyword>
<dbReference type="AlphaFoldDB" id="A0AAV9HM54"/>
<evidence type="ECO:0000256" key="5">
    <source>
        <dbReference type="ARBA" id="ARBA00023015"/>
    </source>
</evidence>
<dbReference type="GO" id="GO:0000439">
    <property type="term" value="C:transcription factor TFIIH core complex"/>
    <property type="evidence" value="ECO:0007669"/>
    <property type="project" value="InterPro"/>
</dbReference>
<dbReference type="Proteomes" id="UP001321749">
    <property type="component" value="Unassembled WGS sequence"/>
</dbReference>
<gene>
    <name evidence="11" type="ORF">QBC42DRAFT_270804</name>
</gene>
<evidence type="ECO:0000256" key="3">
    <source>
        <dbReference type="ARBA" id="ARBA00007132"/>
    </source>
</evidence>
<proteinExistence type="inferred from homology"/>
<evidence type="ECO:0000259" key="10">
    <source>
        <dbReference type="Pfam" id="PF18307"/>
    </source>
</evidence>
<keyword evidence="8 9" id="KW-0539">Nucleus</keyword>
<evidence type="ECO:0000256" key="6">
    <source>
        <dbReference type="ARBA" id="ARBA00023163"/>
    </source>
</evidence>
<keyword evidence="4 9" id="KW-0227">DNA damage</keyword>
<evidence type="ECO:0000256" key="2">
    <source>
        <dbReference type="ARBA" id="ARBA00004123"/>
    </source>
</evidence>
<name>A0AAV9HM54_9PEZI</name>
<evidence type="ECO:0000256" key="1">
    <source>
        <dbReference type="ARBA" id="ARBA00002817"/>
    </source>
</evidence>
<evidence type="ECO:0000313" key="12">
    <source>
        <dbReference type="Proteomes" id="UP001321749"/>
    </source>
</evidence>
<feature type="domain" description="Transcription factor Tfb2 C-terminal" evidence="10">
    <location>
        <begin position="431"/>
        <end position="496"/>
    </location>
</feature>
<comment type="function">
    <text evidence="1">Component of the general transcription and DNA repair factor IIH (TFIIH) core complex, which is involved in general and transcription-coupled nucleotide excision repair (NER) of damaged DNA and, when complexed to TFIIK, in RNA transcription by RNA polymerase II. In NER, TFIIH acts by opening DNA around the lesion to allow the excision of the damaged oligonucleotide and its replacement by a new DNA fragment. In transcription, TFIIH has an essential role in transcription initiation. When the pre-initiation complex (PIC) has been established, TFIIH is required for promoter opening and promoter escape. Phosphorylation of the C-terminal tail (CTD) of the largest subunit of RNA polymerase II by the kinase module TFIIK controls the initiation of transcription.</text>
</comment>
<accession>A0AAV9HM54</accession>
<dbReference type="PANTHER" id="PTHR13152:SF0">
    <property type="entry name" value="GENERAL TRANSCRIPTION FACTOR IIH SUBUNIT 4"/>
    <property type="match status" value="1"/>
</dbReference>
<dbReference type="GO" id="GO:0005675">
    <property type="term" value="C:transcription factor TFIIH holo complex"/>
    <property type="evidence" value="ECO:0007669"/>
    <property type="project" value="TreeGrafter"/>
</dbReference>
<evidence type="ECO:0000256" key="8">
    <source>
        <dbReference type="ARBA" id="ARBA00023242"/>
    </source>
</evidence>
<organism evidence="11 12">
    <name type="scientific">Cladorrhinum samala</name>
    <dbReference type="NCBI Taxonomy" id="585594"/>
    <lineage>
        <taxon>Eukaryota</taxon>
        <taxon>Fungi</taxon>
        <taxon>Dikarya</taxon>
        <taxon>Ascomycota</taxon>
        <taxon>Pezizomycotina</taxon>
        <taxon>Sordariomycetes</taxon>
        <taxon>Sordariomycetidae</taxon>
        <taxon>Sordariales</taxon>
        <taxon>Podosporaceae</taxon>
        <taxon>Cladorrhinum</taxon>
    </lineage>
</organism>
<dbReference type="GO" id="GO:0003690">
    <property type="term" value="F:double-stranded DNA binding"/>
    <property type="evidence" value="ECO:0007669"/>
    <property type="project" value="TreeGrafter"/>
</dbReference>
<reference evidence="11" key="2">
    <citation type="submission" date="2023-06" db="EMBL/GenBank/DDBJ databases">
        <authorList>
            <consortium name="Lawrence Berkeley National Laboratory"/>
            <person name="Mondo S.J."/>
            <person name="Hensen N."/>
            <person name="Bonometti L."/>
            <person name="Westerberg I."/>
            <person name="Brannstrom I.O."/>
            <person name="Guillou S."/>
            <person name="Cros-Aarteil S."/>
            <person name="Calhoun S."/>
            <person name="Haridas S."/>
            <person name="Kuo A."/>
            <person name="Pangilinan J."/>
            <person name="Riley R."/>
            <person name="Labutti K."/>
            <person name="Andreopoulos B."/>
            <person name="Lipzen A."/>
            <person name="Chen C."/>
            <person name="Yanf M."/>
            <person name="Daum C."/>
            <person name="Ng V."/>
            <person name="Clum A."/>
            <person name="Steindorff A."/>
            <person name="Ohm R."/>
            <person name="Martin F."/>
            <person name="Silar P."/>
            <person name="Natvig D."/>
            <person name="Lalanne C."/>
            <person name="Gautier V."/>
            <person name="Ament-Velasquez S.L."/>
            <person name="Kruys A."/>
            <person name="Hutchinson M.I."/>
            <person name="Powell A.J."/>
            <person name="Barry K."/>
            <person name="Miller A.N."/>
            <person name="Grigoriev I.V."/>
            <person name="Debuchy R."/>
            <person name="Gladieux P."/>
            <person name="Thoren M.H."/>
            <person name="Johannesson H."/>
        </authorList>
    </citation>
    <scope>NUCLEOTIDE SEQUENCE</scope>
    <source>
        <strain evidence="11">PSN324</strain>
    </source>
</reference>
<dbReference type="Pfam" id="PF18307">
    <property type="entry name" value="Tfb2_C"/>
    <property type="match status" value="1"/>
</dbReference>
<keyword evidence="5 9" id="KW-0805">Transcription regulation</keyword>
<comment type="caution">
    <text evidence="11">The sequence shown here is derived from an EMBL/GenBank/DDBJ whole genome shotgun (WGS) entry which is preliminary data.</text>
</comment>
<keyword evidence="6 9" id="KW-0804">Transcription</keyword>
<evidence type="ECO:0000256" key="7">
    <source>
        <dbReference type="ARBA" id="ARBA00023204"/>
    </source>
</evidence>